<dbReference type="Pfam" id="PF09685">
    <property type="entry name" value="MamF_MmsF"/>
    <property type="match status" value="1"/>
</dbReference>
<dbReference type="InterPro" id="IPR019109">
    <property type="entry name" value="MamF_MmsF"/>
</dbReference>
<name>A0ABS6MDC9_9GAMM</name>
<evidence type="ECO:0000256" key="2">
    <source>
        <dbReference type="ARBA" id="ARBA00022692"/>
    </source>
</evidence>
<gene>
    <name evidence="6" type="ORF">KTN04_13190</name>
</gene>
<keyword evidence="4 5" id="KW-0472">Membrane</keyword>
<keyword evidence="3 5" id="KW-1133">Transmembrane helix</keyword>
<feature type="transmembrane region" description="Helical" evidence="5">
    <location>
        <begin position="65"/>
        <end position="96"/>
    </location>
</feature>
<accession>A0ABS6MDC9</accession>
<dbReference type="RefSeq" id="WP_217335701.1">
    <property type="nucleotide sequence ID" value="NZ_JAHQZT010000020.1"/>
</dbReference>
<feature type="transmembrane region" description="Helical" evidence="5">
    <location>
        <begin position="20"/>
        <end position="45"/>
    </location>
</feature>
<evidence type="ECO:0000256" key="5">
    <source>
        <dbReference type="SAM" id="Phobius"/>
    </source>
</evidence>
<evidence type="ECO:0000256" key="1">
    <source>
        <dbReference type="ARBA" id="ARBA00004141"/>
    </source>
</evidence>
<comment type="caution">
    <text evidence="6">The sequence shown here is derived from an EMBL/GenBank/DDBJ whole genome shotgun (WGS) entry which is preliminary data.</text>
</comment>
<keyword evidence="2 5" id="KW-0812">Transmembrane</keyword>
<sequence length="119" mass="13783">MTEQTTDIQQHTGEPGNAKIVYILYFISLVVGITGLVGLVMAYIYKSDAPDWLRDHYRWQIRTFWIGLLYGFIGVVTAMFLVGYLILLFTLVWFIVRCVKGLQRLEKRQPLADSGSWMF</sequence>
<evidence type="ECO:0000256" key="4">
    <source>
        <dbReference type="ARBA" id="ARBA00023136"/>
    </source>
</evidence>
<reference evidence="6 7" key="1">
    <citation type="submission" date="2021-06" db="EMBL/GenBank/DDBJ databases">
        <title>Bacterium isolated from marine sediment.</title>
        <authorList>
            <person name="Zhu K.-L."/>
            <person name="Du Z.-J."/>
            <person name="Liang Q.-Y."/>
        </authorList>
    </citation>
    <scope>NUCLEOTIDE SEQUENCE [LARGE SCALE GENOMIC DNA]</scope>
    <source>
        <strain evidence="6 7">A346</strain>
    </source>
</reference>
<keyword evidence="7" id="KW-1185">Reference proteome</keyword>
<organism evidence="6 7">
    <name type="scientific">Marinobacterium weihaiense</name>
    <dbReference type="NCBI Taxonomy" id="2851016"/>
    <lineage>
        <taxon>Bacteria</taxon>
        <taxon>Pseudomonadati</taxon>
        <taxon>Pseudomonadota</taxon>
        <taxon>Gammaproteobacteria</taxon>
        <taxon>Oceanospirillales</taxon>
        <taxon>Oceanospirillaceae</taxon>
        <taxon>Marinobacterium</taxon>
    </lineage>
</organism>
<evidence type="ECO:0000313" key="6">
    <source>
        <dbReference type="EMBL" id="MBV0934293.1"/>
    </source>
</evidence>
<evidence type="ECO:0008006" key="8">
    <source>
        <dbReference type="Google" id="ProtNLM"/>
    </source>
</evidence>
<dbReference type="EMBL" id="JAHQZT010000020">
    <property type="protein sequence ID" value="MBV0934293.1"/>
    <property type="molecule type" value="Genomic_DNA"/>
</dbReference>
<proteinExistence type="predicted"/>
<evidence type="ECO:0000313" key="7">
    <source>
        <dbReference type="Proteomes" id="UP000755551"/>
    </source>
</evidence>
<dbReference type="Proteomes" id="UP000755551">
    <property type="component" value="Unassembled WGS sequence"/>
</dbReference>
<protein>
    <recommendedName>
        <fullName evidence="8">Transmembrane protein</fullName>
    </recommendedName>
</protein>
<evidence type="ECO:0000256" key="3">
    <source>
        <dbReference type="ARBA" id="ARBA00022989"/>
    </source>
</evidence>
<comment type="subcellular location">
    <subcellularLocation>
        <location evidence="1">Membrane</location>
        <topology evidence="1">Multi-pass membrane protein</topology>
    </subcellularLocation>
</comment>